<dbReference type="InterPro" id="IPR011009">
    <property type="entry name" value="Kinase-like_dom_sf"/>
</dbReference>
<dbReference type="EMBL" id="JAUIQD010000007">
    <property type="protein sequence ID" value="KAK3344205.1"/>
    <property type="molecule type" value="Genomic_DNA"/>
</dbReference>
<dbReference type="GO" id="GO:0005524">
    <property type="term" value="F:ATP binding"/>
    <property type="evidence" value="ECO:0007669"/>
    <property type="project" value="InterPro"/>
</dbReference>
<reference evidence="2" key="1">
    <citation type="journal article" date="2023" name="Mol. Phylogenet. Evol.">
        <title>Genome-scale phylogeny and comparative genomics of the fungal order Sordariales.</title>
        <authorList>
            <person name="Hensen N."/>
            <person name="Bonometti L."/>
            <person name="Westerberg I."/>
            <person name="Brannstrom I.O."/>
            <person name="Guillou S."/>
            <person name="Cros-Aarteil S."/>
            <person name="Calhoun S."/>
            <person name="Haridas S."/>
            <person name="Kuo A."/>
            <person name="Mondo S."/>
            <person name="Pangilinan J."/>
            <person name="Riley R."/>
            <person name="LaButti K."/>
            <person name="Andreopoulos B."/>
            <person name="Lipzen A."/>
            <person name="Chen C."/>
            <person name="Yan M."/>
            <person name="Daum C."/>
            <person name="Ng V."/>
            <person name="Clum A."/>
            <person name="Steindorff A."/>
            <person name="Ohm R.A."/>
            <person name="Martin F."/>
            <person name="Silar P."/>
            <person name="Natvig D.O."/>
            <person name="Lalanne C."/>
            <person name="Gautier V."/>
            <person name="Ament-Velasquez S.L."/>
            <person name="Kruys A."/>
            <person name="Hutchinson M.I."/>
            <person name="Powell A.J."/>
            <person name="Barry K."/>
            <person name="Miller A.N."/>
            <person name="Grigoriev I.V."/>
            <person name="Debuchy R."/>
            <person name="Gladieux P."/>
            <person name="Hiltunen Thoren M."/>
            <person name="Johannesson H."/>
        </authorList>
    </citation>
    <scope>NUCLEOTIDE SEQUENCE</scope>
    <source>
        <strain evidence="2">CBS 955.72</strain>
    </source>
</reference>
<organism evidence="2 3">
    <name type="scientific">Lasiosphaeria hispida</name>
    <dbReference type="NCBI Taxonomy" id="260671"/>
    <lineage>
        <taxon>Eukaryota</taxon>
        <taxon>Fungi</taxon>
        <taxon>Dikarya</taxon>
        <taxon>Ascomycota</taxon>
        <taxon>Pezizomycotina</taxon>
        <taxon>Sordariomycetes</taxon>
        <taxon>Sordariomycetidae</taxon>
        <taxon>Sordariales</taxon>
        <taxon>Lasiosphaeriaceae</taxon>
        <taxon>Lasiosphaeria</taxon>
    </lineage>
</organism>
<evidence type="ECO:0000259" key="1">
    <source>
        <dbReference type="PROSITE" id="PS50011"/>
    </source>
</evidence>
<keyword evidence="3" id="KW-1185">Reference proteome</keyword>
<dbReference type="Gene3D" id="1.10.510.10">
    <property type="entry name" value="Transferase(Phosphotransferase) domain 1"/>
    <property type="match status" value="1"/>
</dbReference>
<protein>
    <recommendedName>
        <fullName evidence="1">Protein kinase domain-containing protein</fullName>
    </recommendedName>
</protein>
<sequence length="554" mass="62486">MDPFALVSAVGTCYEYANWIIDFCQTWKNADEEVAERVNIIESCWAKTRLQVMLIQRTRPIMDAELLRVLDESLDILREKLTLAVAKLQNVQDNKSEMRPGFFGFRRKARGDKWALEKDTLDSVIRDLEDWQRRCDPSWFLIMRIANPVIDEELQKAEATAEAAAIAARSSRRPPSPSPLSLAGGIRDALRRNVPHRSVFLPEMPLDTVAIPFSTAKTARKKTPSDQSSSWYILDTLKLNPGPDSSAMTDDVRDLARKLKHADPFAFGLLGCVGAVRVFERVPQTKEKRLAGFELVFRAPGGVTAEALCSLRDLLVRSVSGGTVPSLTRRVYLAQELAQSVSYMHTFDFVHKNICPESVLLVNSKDADPLRNRRSSFLVGFGSFRSAEGGTRLLGDEAWERNIYRHPERQGENPSQKFKMQHDIYSLGVCLLEIGLWQSFVEYSDSATPMAKFGTVCQDFVDKFIREHQVAVGASQLGIAFFFFKDYLVDLARVELPHRMGERYSEVVITCLTCLDTDSDGFGDLSDQAEYTDGIPLGVRFLEMIHIRLDEIVL</sequence>
<accession>A0AAJ0M9U8</accession>
<evidence type="ECO:0000313" key="2">
    <source>
        <dbReference type="EMBL" id="KAK3344205.1"/>
    </source>
</evidence>
<dbReference type="InterPro" id="IPR000719">
    <property type="entry name" value="Prot_kinase_dom"/>
</dbReference>
<dbReference type="GO" id="GO:0004672">
    <property type="term" value="F:protein kinase activity"/>
    <property type="evidence" value="ECO:0007669"/>
    <property type="project" value="InterPro"/>
</dbReference>
<proteinExistence type="predicted"/>
<feature type="domain" description="Protein kinase" evidence="1">
    <location>
        <begin position="202"/>
        <end position="515"/>
    </location>
</feature>
<comment type="caution">
    <text evidence="2">The sequence shown here is derived from an EMBL/GenBank/DDBJ whole genome shotgun (WGS) entry which is preliminary data.</text>
</comment>
<dbReference type="PANTHER" id="PTHR37542">
    <property type="entry name" value="HELO DOMAIN-CONTAINING PROTEIN-RELATED"/>
    <property type="match status" value="1"/>
</dbReference>
<gene>
    <name evidence="2" type="ORF">B0T25DRAFT_593558</name>
</gene>
<dbReference type="AlphaFoldDB" id="A0AAJ0M9U8"/>
<dbReference type="PROSITE" id="PS50011">
    <property type="entry name" value="PROTEIN_KINASE_DOM"/>
    <property type="match status" value="1"/>
</dbReference>
<name>A0AAJ0M9U8_9PEZI</name>
<dbReference type="PANTHER" id="PTHR37542:SF1">
    <property type="entry name" value="PRION-INHIBITION AND PROPAGATION HELO DOMAIN-CONTAINING PROTEIN"/>
    <property type="match status" value="1"/>
</dbReference>
<evidence type="ECO:0000313" key="3">
    <source>
        <dbReference type="Proteomes" id="UP001275084"/>
    </source>
</evidence>
<reference evidence="2" key="2">
    <citation type="submission" date="2023-06" db="EMBL/GenBank/DDBJ databases">
        <authorList>
            <consortium name="Lawrence Berkeley National Laboratory"/>
            <person name="Haridas S."/>
            <person name="Hensen N."/>
            <person name="Bonometti L."/>
            <person name="Westerberg I."/>
            <person name="Brannstrom I.O."/>
            <person name="Guillou S."/>
            <person name="Cros-Aarteil S."/>
            <person name="Calhoun S."/>
            <person name="Kuo A."/>
            <person name="Mondo S."/>
            <person name="Pangilinan J."/>
            <person name="Riley R."/>
            <person name="Labutti K."/>
            <person name="Andreopoulos B."/>
            <person name="Lipzen A."/>
            <person name="Chen C."/>
            <person name="Yanf M."/>
            <person name="Daum C."/>
            <person name="Ng V."/>
            <person name="Clum A."/>
            <person name="Steindorff A."/>
            <person name="Ohm R."/>
            <person name="Martin F."/>
            <person name="Silar P."/>
            <person name="Natvig D."/>
            <person name="Lalanne C."/>
            <person name="Gautier V."/>
            <person name="Ament-Velasquez S.L."/>
            <person name="Kruys A."/>
            <person name="Hutchinson M.I."/>
            <person name="Powell A.J."/>
            <person name="Barry K."/>
            <person name="Miller A.N."/>
            <person name="Grigoriev I.V."/>
            <person name="Debuchy R."/>
            <person name="Gladieux P."/>
            <person name="Thoren M.H."/>
            <person name="Johannesson H."/>
        </authorList>
    </citation>
    <scope>NUCLEOTIDE SEQUENCE</scope>
    <source>
        <strain evidence="2">CBS 955.72</strain>
    </source>
</reference>
<dbReference type="Proteomes" id="UP001275084">
    <property type="component" value="Unassembled WGS sequence"/>
</dbReference>
<dbReference type="SUPFAM" id="SSF56112">
    <property type="entry name" value="Protein kinase-like (PK-like)"/>
    <property type="match status" value="1"/>
</dbReference>